<feature type="domain" description="Protein kinase" evidence="1">
    <location>
        <begin position="207"/>
        <end position="408"/>
    </location>
</feature>
<proteinExistence type="predicted"/>
<comment type="caution">
    <text evidence="2">The sequence shown here is derived from an EMBL/GenBank/DDBJ whole genome shotgun (WGS) entry which is preliminary data.</text>
</comment>
<evidence type="ECO:0000259" key="1">
    <source>
        <dbReference type="PROSITE" id="PS50011"/>
    </source>
</evidence>
<dbReference type="InterPro" id="IPR051681">
    <property type="entry name" value="Ser/Thr_Kinases-Pseudokinases"/>
</dbReference>
<keyword evidence="3" id="KW-1185">Reference proteome</keyword>
<protein>
    <submittedName>
        <fullName evidence="2">Kinase-like domain-containing protein</fullName>
    </submittedName>
</protein>
<dbReference type="PROSITE" id="PS00109">
    <property type="entry name" value="PROTEIN_KINASE_TYR"/>
    <property type="match status" value="1"/>
</dbReference>
<dbReference type="InterPro" id="IPR001245">
    <property type="entry name" value="Ser-Thr/Tyr_kinase_cat_dom"/>
</dbReference>
<dbReference type="Gene3D" id="1.10.510.10">
    <property type="entry name" value="Transferase(Phosphotransferase) domain 1"/>
    <property type="match status" value="1"/>
</dbReference>
<dbReference type="InterPro" id="IPR000719">
    <property type="entry name" value="Prot_kinase_dom"/>
</dbReference>
<evidence type="ECO:0000313" key="2">
    <source>
        <dbReference type="EMBL" id="KAJ4498772.1"/>
    </source>
</evidence>
<dbReference type="SUPFAM" id="SSF56112">
    <property type="entry name" value="Protein kinase-like (PK-like)"/>
    <property type="match status" value="1"/>
</dbReference>
<dbReference type="EMBL" id="JANVFT010000014">
    <property type="protein sequence ID" value="KAJ4498772.1"/>
    <property type="molecule type" value="Genomic_DNA"/>
</dbReference>
<name>A0ABQ8VR03_9AGAR</name>
<dbReference type="PANTHER" id="PTHR44329:SF214">
    <property type="entry name" value="PROTEIN KINASE DOMAIN-CONTAINING PROTEIN"/>
    <property type="match status" value="1"/>
</dbReference>
<accession>A0ABQ8VR03</accession>
<evidence type="ECO:0000313" key="3">
    <source>
        <dbReference type="Proteomes" id="UP001150217"/>
    </source>
</evidence>
<organism evidence="2 3">
    <name type="scientific">Lentinula lateritia</name>
    <dbReference type="NCBI Taxonomy" id="40482"/>
    <lineage>
        <taxon>Eukaryota</taxon>
        <taxon>Fungi</taxon>
        <taxon>Dikarya</taxon>
        <taxon>Basidiomycota</taxon>
        <taxon>Agaricomycotina</taxon>
        <taxon>Agaricomycetes</taxon>
        <taxon>Agaricomycetidae</taxon>
        <taxon>Agaricales</taxon>
        <taxon>Marasmiineae</taxon>
        <taxon>Omphalotaceae</taxon>
        <taxon>Lentinula</taxon>
    </lineage>
</organism>
<sequence length="408" mass="46838">MSRHLLESSMKFLSKMNTLCSQGSDIIAPLSEMVYHWVLTRSHHIHFIRHSERLLEYCPHLMQHLITFIQDCSSIRSISVQGNSIFIFASTISGNQIWSISKTDSSLDFIYDTAQLRALLLSEVADPWKWLWELGVDWVEHVMDLLQEELNATRQLPRLSTGYQIIDFRREENFTSQYRRKCLKALRYLAKTFCVLPNSFSVDDVIRIGTHAVSGGGFADIWLGRLNNMNVCLKVLRIFTSNGKVSQQVLKEFCEEALVWKQLDHPNVLPFIGVNEILFSPSYCFISPWMKNGNIMTYLENHPEQNRFPWISQVANGLQYLHGLDPPIIHGDIRGANILVMDDFNCCLADFGLALVTESPSLHEKSLNLRGSVRWMSPEILDPKLFHLIQPKSRDIYAFGCTVVEVVC</sequence>
<gene>
    <name evidence="2" type="ORF">C8R41DRAFT_790282</name>
</gene>
<dbReference type="PROSITE" id="PS50011">
    <property type="entry name" value="PROTEIN_KINASE_DOM"/>
    <property type="match status" value="1"/>
</dbReference>
<reference evidence="2" key="1">
    <citation type="submission" date="2022-08" db="EMBL/GenBank/DDBJ databases">
        <title>A Global Phylogenomic Analysis of the Shiitake Genus Lentinula.</title>
        <authorList>
            <consortium name="DOE Joint Genome Institute"/>
            <person name="Sierra-Patev S."/>
            <person name="Min B."/>
            <person name="Naranjo-Ortiz M."/>
            <person name="Looney B."/>
            <person name="Konkel Z."/>
            <person name="Slot J.C."/>
            <person name="Sakamoto Y."/>
            <person name="Steenwyk J.L."/>
            <person name="Rokas A."/>
            <person name="Carro J."/>
            <person name="Camarero S."/>
            <person name="Ferreira P."/>
            <person name="Molpeceres G."/>
            <person name="Ruiz-Duenas F.J."/>
            <person name="Serrano A."/>
            <person name="Henrissat B."/>
            <person name="Drula E."/>
            <person name="Hughes K.W."/>
            <person name="Mata J.L."/>
            <person name="Ishikawa N.K."/>
            <person name="Vargas-Isla R."/>
            <person name="Ushijima S."/>
            <person name="Smith C.A."/>
            <person name="Ahrendt S."/>
            <person name="Andreopoulos W."/>
            <person name="He G."/>
            <person name="Labutti K."/>
            <person name="Lipzen A."/>
            <person name="Ng V."/>
            <person name="Riley R."/>
            <person name="Sandor L."/>
            <person name="Barry K."/>
            <person name="Martinez A.T."/>
            <person name="Xiao Y."/>
            <person name="Gibbons J.G."/>
            <person name="Terashima K."/>
            <person name="Grigoriev I.V."/>
            <person name="Hibbett D.S."/>
        </authorList>
    </citation>
    <scope>NUCLEOTIDE SEQUENCE</scope>
    <source>
        <strain evidence="2">RHP3577 ss4</strain>
    </source>
</reference>
<dbReference type="InterPro" id="IPR008266">
    <property type="entry name" value="Tyr_kinase_AS"/>
</dbReference>
<dbReference type="InterPro" id="IPR011009">
    <property type="entry name" value="Kinase-like_dom_sf"/>
</dbReference>
<dbReference type="Pfam" id="PF07714">
    <property type="entry name" value="PK_Tyr_Ser-Thr"/>
    <property type="match status" value="1"/>
</dbReference>
<dbReference type="Proteomes" id="UP001150217">
    <property type="component" value="Unassembled WGS sequence"/>
</dbReference>
<dbReference type="PANTHER" id="PTHR44329">
    <property type="entry name" value="SERINE/THREONINE-PROTEIN KINASE TNNI3K-RELATED"/>
    <property type="match status" value="1"/>
</dbReference>